<dbReference type="Pfam" id="PF00078">
    <property type="entry name" value="RVT_1"/>
    <property type="match status" value="1"/>
</dbReference>
<dbReference type="CDD" id="cd01647">
    <property type="entry name" value="RT_LTR"/>
    <property type="match status" value="1"/>
</dbReference>
<organism evidence="12 13">
    <name type="scientific">Periplaneta americana</name>
    <name type="common">American cockroach</name>
    <name type="synonym">Blatta americana</name>
    <dbReference type="NCBI Taxonomy" id="6978"/>
    <lineage>
        <taxon>Eukaryota</taxon>
        <taxon>Metazoa</taxon>
        <taxon>Ecdysozoa</taxon>
        <taxon>Arthropoda</taxon>
        <taxon>Hexapoda</taxon>
        <taxon>Insecta</taxon>
        <taxon>Pterygota</taxon>
        <taxon>Neoptera</taxon>
        <taxon>Polyneoptera</taxon>
        <taxon>Dictyoptera</taxon>
        <taxon>Blattodea</taxon>
        <taxon>Blattoidea</taxon>
        <taxon>Blattidae</taxon>
        <taxon>Blattinae</taxon>
        <taxon>Periplaneta</taxon>
    </lineage>
</organism>
<evidence type="ECO:0000256" key="1">
    <source>
        <dbReference type="ARBA" id="ARBA00012493"/>
    </source>
</evidence>
<dbReference type="Gene3D" id="1.10.340.70">
    <property type="match status" value="1"/>
</dbReference>
<dbReference type="PANTHER" id="PTHR37984">
    <property type="entry name" value="PROTEIN CBG26694"/>
    <property type="match status" value="1"/>
</dbReference>
<protein>
    <recommendedName>
        <fullName evidence="1">RNA-directed DNA polymerase</fullName>
        <ecNumber evidence="1">2.7.7.49</ecNumber>
    </recommendedName>
</protein>
<evidence type="ECO:0000259" key="11">
    <source>
        <dbReference type="Pfam" id="PF17921"/>
    </source>
</evidence>
<keyword evidence="5" id="KW-0255">Endonuclease</keyword>
<dbReference type="SUPFAM" id="SSF56672">
    <property type="entry name" value="DNA/RNA polymerases"/>
    <property type="match status" value="1"/>
</dbReference>
<dbReference type="Pfam" id="PF17921">
    <property type="entry name" value="Integrase_H2C2"/>
    <property type="match status" value="1"/>
</dbReference>
<feature type="region of interest" description="Disordered" evidence="8">
    <location>
        <begin position="680"/>
        <end position="700"/>
    </location>
</feature>
<reference evidence="12 13" key="1">
    <citation type="journal article" date="2022" name="Allergy">
        <title>Genome assembly and annotation of Periplaneta americana reveal a comprehensive cockroach allergen profile.</title>
        <authorList>
            <person name="Wang L."/>
            <person name="Xiong Q."/>
            <person name="Saelim N."/>
            <person name="Wang L."/>
            <person name="Nong W."/>
            <person name="Wan A.T."/>
            <person name="Shi M."/>
            <person name="Liu X."/>
            <person name="Cao Q."/>
            <person name="Hui J.H.L."/>
            <person name="Sookrung N."/>
            <person name="Leung T.F."/>
            <person name="Tungtrongchitr A."/>
            <person name="Tsui S.K.W."/>
        </authorList>
    </citation>
    <scope>NUCLEOTIDE SEQUENCE [LARGE SCALE GENOMIC DNA]</scope>
    <source>
        <strain evidence="12">PWHHKU_190912</strain>
    </source>
</reference>
<evidence type="ECO:0000256" key="3">
    <source>
        <dbReference type="ARBA" id="ARBA00022695"/>
    </source>
</evidence>
<feature type="domain" description="Reverse transcriptase RNase H-like" evidence="10">
    <location>
        <begin position="424"/>
        <end position="527"/>
    </location>
</feature>
<evidence type="ECO:0000256" key="7">
    <source>
        <dbReference type="ARBA" id="ARBA00022918"/>
    </source>
</evidence>
<dbReference type="Proteomes" id="UP001148838">
    <property type="component" value="Unassembled WGS sequence"/>
</dbReference>
<keyword evidence="7" id="KW-0695">RNA-directed DNA polymerase</keyword>
<name>A0ABQ8TDT5_PERAM</name>
<evidence type="ECO:0000256" key="4">
    <source>
        <dbReference type="ARBA" id="ARBA00022722"/>
    </source>
</evidence>
<dbReference type="InterPro" id="IPR043502">
    <property type="entry name" value="DNA/RNA_pol_sf"/>
</dbReference>
<keyword evidence="13" id="KW-1185">Reference proteome</keyword>
<dbReference type="InterPro" id="IPR043128">
    <property type="entry name" value="Rev_trsase/Diguanyl_cyclase"/>
</dbReference>
<evidence type="ECO:0000256" key="2">
    <source>
        <dbReference type="ARBA" id="ARBA00022679"/>
    </source>
</evidence>
<comment type="caution">
    <text evidence="12">The sequence shown here is derived from an EMBL/GenBank/DDBJ whole genome shotgun (WGS) entry which is preliminary data.</text>
</comment>
<feature type="compositionally biased region" description="Basic residues" evidence="8">
    <location>
        <begin position="682"/>
        <end position="692"/>
    </location>
</feature>
<feature type="domain" description="Reverse transcriptase" evidence="9">
    <location>
        <begin position="177"/>
        <end position="336"/>
    </location>
</feature>
<dbReference type="CDD" id="cd09274">
    <property type="entry name" value="RNase_HI_RT_Ty3"/>
    <property type="match status" value="1"/>
</dbReference>
<gene>
    <name evidence="12" type="ORF">ANN_06529</name>
</gene>
<evidence type="ECO:0000259" key="10">
    <source>
        <dbReference type="Pfam" id="PF17917"/>
    </source>
</evidence>
<keyword evidence="2" id="KW-0808">Transferase</keyword>
<evidence type="ECO:0000259" key="9">
    <source>
        <dbReference type="Pfam" id="PF00078"/>
    </source>
</evidence>
<dbReference type="PANTHER" id="PTHR37984:SF5">
    <property type="entry name" value="PROTEIN NYNRIN-LIKE"/>
    <property type="match status" value="1"/>
</dbReference>
<keyword evidence="3" id="KW-0548">Nucleotidyltransferase</keyword>
<accession>A0ABQ8TDT5</accession>
<dbReference type="EMBL" id="JAJSOF020000011">
    <property type="protein sequence ID" value="KAJ4444732.1"/>
    <property type="molecule type" value="Genomic_DNA"/>
</dbReference>
<evidence type="ECO:0000256" key="8">
    <source>
        <dbReference type="SAM" id="MobiDB-lite"/>
    </source>
</evidence>
<dbReference type="Gene3D" id="3.10.10.10">
    <property type="entry name" value="HIV Type 1 Reverse Transcriptase, subunit A, domain 1"/>
    <property type="match status" value="1"/>
</dbReference>
<dbReference type="InterPro" id="IPR050951">
    <property type="entry name" value="Retrovirus_Pol_polyprotein"/>
</dbReference>
<dbReference type="EC" id="2.7.7.49" evidence="1"/>
<dbReference type="InterPro" id="IPR041588">
    <property type="entry name" value="Integrase_H2C2"/>
</dbReference>
<sequence>MSTGSSTDSYSAFAHIGLRENPGKNLNQVICPNLDSNPCHLVSRPDALIVTPQLFLFGVPVTHQGFRHFQPLATRVAASLDDCPDNRSPRIYVRWERAFVQSLVTGLPGDRLTEVKGLAHTIPTPHINPHKPLTLKNYRLPKAHQDEVQKQVEIMLEQDIIKPSQSPWNFPLLVVPKKIDASGKRKWRICVDFRQLNNETIGDSFPLPNIQDILDKLGRARYFSASGYWQIPLVEEDQCKTAFSTTSGHFEFKRMPFGLKSAPATFQRFMNTILSHMIGTRCFVYVYDLIIAGETLEEHHTRLRSVFDLFRQYQVQIEPDKCEFLKEELKYLGHIITKEGISPDNDKVKAIQEFPTPKNAKDVKSFLGLAGYYRKFIVNFSKISKSLNDLLKKGKSWQWSEEEEKSFQRLKRALSEAPVLQYPDFTKPFVLTTDASNVAIGALLSQGIIGKDKPIAYASRTLNGAELNYSTTDKELLAIIWACKHFRPYLLGSKFTLVTDHQPLKWMMNVKDPGSRILRWRLLLEEYDFEVIHKAGKRNVNADCLSRITFNADGERKILEMDEDRKYRIMKELHECPIGGHQGVQRTYERIKLYCSWPDMLKDITNYIRNCKTCQVNKTQQVIPKAPMQITDTPENVWDKIALDIVGPLTQSLDEHHVDDSLYSNDSRIHGKIKDLASNADHHHHHHHHHHHQTDQGFRPSGLFRSHCSSRIILSQWYTQEIREEPKVRNSNLPRATKHFKVLKLN</sequence>
<evidence type="ECO:0000313" key="12">
    <source>
        <dbReference type="EMBL" id="KAJ4444732.1"/>
    </source>
</evidence>
<evidence type="ECO:0000256" key="6">
    <source>
        <dbReference type="ARBA" id="ARBA00022801"/>
    </source>
</evidence>
<evidence type="ECO:0000313" key="13">
    <source>
        <dbReference type="Proteomes" id="UP001148838"/>
    </source>
</evidence>
<dbReference type="Gene3D" id="3.30.70.270">
    <property type="match status" value="2"/>
</dbReference>
<feature type="domain" description="Integrase zinc-binding" evidence="11">
    <location>
        <begin position="564"/>
        <end position="619"/>
    </location>
</feature>
<dbReference type="Pfam" id="PF17917">
    <property type="entry name" value="RT_RNaseH"/>
    <property type="match status" value="1"/>
</dbReference>
<dbReference type="InterPro" id="IPR041373">
    <property type="entry name" value="RT_RNaseH"/>
</dbReference>
<dbReference type="InterPro" id="IPR000477">
    <property type="entry name" value="RT_dom"/>
</dbReference>
<keyword evidence="6" id="KW-0378">Hydrolase</keyword>
<keyword evidence="4" id="KW-0540">Nuclease</keyword>
<evidence type="ECO:0000256" key="5">
    <source>
        <dbReference type="ARBA" id="ARBA00022759"/>
    </source>
</evidence>
<proteinExistence type="predicted"/>